<keyword evidence="4" id="KW-1185">Reference proteome</keyword>
<feature type="transmembrane region" description="Helical" evidence="2">
    <location>
        <begin position="52"/>
        <end position="73"/>
    </location>
</feature>
<dbReference type="AlphaFoldDB" id="A0AAD5X9K1"/>
<evidence type="ECO:0000313" key="4">
    <source>
        <dbReference type="Proteomes" id="UP001211907"/>
    </source>
</evidence>
<name>A0AAD5X9K1_9FUNG</name>
<protein>
    <submittedName>
        <fullName evidence="3">Uncharacterized protein</fullName>
    </submittedName>
</protein>
<organism evidence="3 4">
    <name type="scientific">Physocladia obscura</name>
    <dbReference type="NCBI Taxonomy" id="109957"/>
    <lineage>
        <taxon>Eukaryota</taxon>
        <taxon>Fungi</taxon>
        <taxon>Fungi incertae sedis</taxon>
        <taxon>Chytridiomycota</taxon>
        <taxon>Chytridiomycota incertae sedis</taxon>
        <taxon>Chytridiomycetes</taxon>
        <taxon>Chytridiales</taxon>
        <taxon>Chytriomycetaceae</taxon>
        <taxon>Physocladia</taxon>
    </lineage>
</organism>
<evidence type="ECO:0000313" key="3">
    <source>
        <dbReference type="EMBL" id="KAJ3109949.1"/>
    </source>
</evidence>
<dbReference type="Proteomes" id="UP001211907">
    <property type="component" value="Unassembled WGS sequence"/>
</dbReference>
<keyword evidence="2" id="KW-0812">Transmembrane</keyword>
<keyword evidence="2" id="KW-0472">Membrane</keyword>
<sequence length="342" mass="37719">MQTGTKPAASATGGLVSSIHVSSSSVTATMKATSASTSTSAESSSVSSSTTAIVGGIAAAIILFLIVVFVIWFRKRTSKKSAKATRHSWLPTKYKNATNATPISLANLDIHSSSAFIVSNDGSFLLFSFWWLMKKLMLVSLLFTSKQDDALTKLPSQFQKAVLLLQNQQQINNTLSPIAFGYSPSSLATSSFTSATPLVNSIPVPEISMDQVIYYQQQQQQQYQLLQQRQYYYYDAYERVQMYPHTQTQQQPSTTPQQWGYRTIFEVHQQPTPLPIATESKQQEHQQNVQLRKHSQSKLATSLANSWNRTSIFVDLNRDGSSDSSGGGAMLLSPPLTLPNTQ</sequence>
<evidence type="ECO:0000256" key="1">
    <source>
        <dbReference type="SAM" id="MobiDB-lite"/>
    </source>
</evidence>
<evidence type="ECO:0000256" key="2">
    <source>
        <dbReference type="SAM" id="Phobius"/>
    </source>
</evidence>
<reference evidence="3" key="1">
    <citation type="submission" date="2020-05" db="EMBL/GenBank/DDBJ databases">
        <title>Phylogenomic resolution of chytrid fungi.</title>
        <authorList>
            <person name="Stajich J.E."/>
            <person name="Amses K."/>
            <person name="Simmons R."/>
            <person name="Seto K."/>
            <person name="Myers J."/>
            <person name="Bonds A."/>
            <person name="Quandt C.A."/>
            <person name="Barry K."/>
            <person name="Liu P."/>
            <person name="Grigoriev I."/>
            <person name="Longcore J.E."/>
            <person name="James T.Y."/>
        </authorList>
    </citation>
    <scope>NUCLEOTIDE SEQUENCE</scope>
    <source>
        <strain evidence="3">JEL0513</strain>
    </source>
</reference>
<feature type="region of interest" description="Disordered" evidence="1">
    <location>
        <begin position="320"/>
        <end position="342"/>
    </location>
</feature>
<accession>A0AAD5X9K1</accession>
<dbReference type="EMBL" id="JADGJH010001786">
    <property type="protein sequence ID" value="KAJ3109949.1"/>
    <property type="molecule type" value="Genomic_DNA"/>
</dbReference>
<keyword evidence="2" id="KW-1133">Transmembrane helix</keyword>
<gene>
    <name evidence="3" type="ORF">HK100_003209</name>
</gene>
<comment type="caution">
    <text evidence="3">The sequence shown here is derived from an EMBL/GenBank/DDBJ whole genome shotgun (WGS) entry which is preliminary data.</text>
</comment>
<proteinExistence type="predicted"/>